<dbReference type="Proteomes" id="UP001422759">
    <property type="component" value="Unassembled WGS sequence"/>
</dbReference>
<sequence length="122" mass="13252">MTTAQDVSGTTVSTLDRIVAQGQVWPRMAEKYGVTNPVPPWKSSLDGMCDALDREATALPPLSRREDEDQLSQGAYQALPFPESQLVALAHSLITRGVVDEEALAARMETVRARLDAHDTCG</sequence>
<dbReference type="InterPro" id="IPR042262">
    <property type="entry name" value="CN_hydtase_beta_C"/>
</dbReference>
<keyword evidence="1" id="KW-0378">Hydrolase</keyword>
<dbReference type="GO" id="GO:0016787">
    <property type="term" value="F:hydrolase activity"/>
    <property type="evidence" value="ECO:0007669"/>
    <property type="project" value="UniProtKB-KW"/>
</dbReference>
<dbReference type="InterPro" id="IPR008990">
    <property type="entry name" value="Elect_transpt_acc-like_dom_sf"/>
</dbReference>
<evidence type="ECO:0000313" key="1">
    <source>
        <dbReference type="EMBL" id="GAA2152634.1"/>
    </source>
</evidence>
<accession>A0ABP5LRN4</accession>
<dbReference type="EMBL" id="BAAANT010000035">
    <property type="protein sequence ID" value="GAA2152634.1"/>
    <property type="molecule type" value="Genomic_DNA"/>
</dbReference>
<dbReference type="SUPFAM" id="SSF50090">
    <property type="entry name" value="Electron transport accessory proteins"/>
    <property type="match status" value="1"/>
</dbReference>
<dbReference type="Gene3D" id="1.10.472.20">
    <property type="entry name" value="Nitrile hydratase, beta subunit"/>
    <property type="match status" value="1"/>
</dbReference>
<evidence type="ECO:0000313" key="2">
    <source>
        <dbReference type="Proteomes" id="UP001422759"/>
    </source>
</evidence>
<protein>
    <submittedName>
        <fullName evidence="1">Thiocyanate hydrolase subunit beta</fullName>
    </submittedName>
</protein>
<name>A0ABP5LRN4_9ACTN</name>
<keyword evidence="2" id="KW-1185">Reference proteome</keyword>
<organism evidence="1 2">
    <name type="scientific">Kitasatospora kazusensis</name>
    <dbReference type="NCBI Taxonomy" id="407974"/>
    <lineage>
        <taxon>Bacteria</taxon>
        <taxon>Bacillati</taxon>
        <taxon>Actinomycetota</taxon>
        <taxon>Actinomycetes</taxon>
        <taxon>Kitasatosporales</taxon>
        <taxon>Streptomycetaceae</taxon>
        <taxon>Kitasatospora</taxon>
    </lineage>
</organism>
<reference evidence="2" key="1">
    <citation type="journal article" date="2019" name="Int. J. Syst. Evol. Microbiol.">
        <title>The Global Catalogue of Microorganisms (GCM) 10K type strain sequencing project: providing services to taxonomists for standard genome sequencing and annotation.</title>
        <authorList>
            <consortium name="The Broad Institute Genomics Platform"/>
            <consortium name="The Broad Institute Genome Sequencing Center for Infectious Disease"/>
            <person name="Wu L."/>
            <person name="Ma J."/>
        </authorList>
    </citation>
    <scope>NUCLEOTIDE SEQUENCE [LARGE SCALE GENOMIC DNA]</scope>
    <source>
        <strain evidence="2">JCM 14560</strain>
    </source>
</reference>
<dbReference type="RefSeq" id="WP_344468152.1">
    <property type="nucleotide sequence ID" value="NZ_BAAANT010000035.1"/>
</dbReference>
<comment type="caution">
    <text evidence="1">The sequence shown here is derived from an EMBL/GenBank/DDBJ whole genome shotgun (WGS) entry which is preliminary data.</text>
</comment>
<gene>
    <name evidence="1" type="ORF">GCM10009760_49500</name>
</gene>
<proteinExistence type="predicted"/>